<feature type="chain" id="PRO_5021003327" evidence="4">
    <location>
        <begin position="22"/>
        <end position="343"/>
    </location>
</feature>
<dbReference type="Gene3D" id="2.40.160.10">
    <property type="entry name" value="Porin"/>
    <property type="match status" value="1"/>
</dbReference>
<keyword evidence="7" id="KW-1185">Reference proteome</keyword>
<comment type="subcellular location">
    <subcellularLocation>
        <location evidence="1">Cell outer membrane</location>
        <topology evidence="1">Multi-pass membrane protein</topology>
    </subcellularLocation>
</comment>
<dbReference type="InterPro" id="IPR033900">
    <property type="entry name" value="Gram_neg_porin_domain"/>
</dbReference>
<feature type="domain" description="Porin" evidence="5">
    <location>
        <begin position="9"/>
        <end position="323"/>
    </location>
</feature>
<keyword evidence="3" id="KW-0472">Membrane</keyword>
<dbReference type="PANTHER" id="PTHR34501:SF2">
    <property type="entry name" value="OUTER MEMBRANE PORIN F-RELATED"/>
    <property type="match status" value="1"/>
</dbReference>
<dbReference type="SUPFAM" id="SSF56935">
    <property type="entry name" value="Porins"/>
    <property type="match status" value="1"/>
</dbReference>
<sequence length="343" mass="36340">MKKTILAMAVPALMAAGAANASVSLYDQDGVSVTASGAMEVQYKKGTGEDSKAQLRLDDGDLALKTEVEISDSLTAIGAMEFAFEGADEVNVQEVDANGDVLVGGSTSKGQTKNASVVNDRLYVGLKGDFGTVTAGRQVVVLDDIGIGKDIEFGGGHDSGDAAIFADQVVKYTYDSDMFYAGVSTVLSEDGDSSTKENKYFDGRVGARFEGVDARVYFADWEKGDKSDEVKLMAIEAEYSIEGIGLAAGYGQSEEGKATKTKNKFIQLAADYSMGDTTFAVGYDKATNDKDDAEEQNIYANVTHQLHSNVKVYAEVGSQDAKNTAGKDVDTEMGYAAGLEVKF</sequence>
<dbReference type="Pfam" id="PF13609">
    <property type="entry name" value="Porin_4"/>
    <property type="match status" value="1"/>
</dbReference>
<dbReference type="EMBL" id="PEIB01000001">
    <property type="protein sequence ID" value="RXJ74717.1"/>
    <property type="molecule type" value="Genomic_DNA"/>
</dbReference>
<evidence type="ECO:0000259" key="5">
    <source>
        <dbReference type="Pfam" id="PF13609"/>
    </source>
</evidence>
<evidence type="ECO:0000313" key="6">
    <source>
        <dbReference type="EMBL" id="RXJ74717.1"/>
    </source>
</evidence>
<dbReference type="AlphaFoldDB" id="A0A4Q0YTX9"/>
<dbReference type="InterPro" id="IPR050298">
    <property type="entry name" value="Gram-neg_bact_OMP"/>
</dbReference>
<name>A0A4Q0YTX9_9GAMM</name>
<evidence type="ECO:0000256" key="1">
    <source>
        <dbReference type="ARBA" id="ARBA00004571"/>
    </source>
</evidence>
<dbReference type="PANTHER" id="PTHR34501">
    <property type="entry name" value="PROTEIN YDDL-RELATED"/>
    <property type="match status" value="1"/>
</dbReference>
<evidence type="ECO:0000313" key="7">
    <source>
        <dbReference type="Proteomes" id="UP000290287"/>
    </source>
</evidence>
<dbReference type="CDD" id="cd00342">
    <property type="entry name" value="gram_neg_porins"/>
    <property type="match status" value="1"/>
</dbReference>
<dbReference type="GO" id="GO:0009279">
    <property type="term" value="C:cell outer membrane"/>
    <property type="evidence" value="ECO:0007669"/>
    <property type="project" value="UniProtKB-SubCell"/>
</dbReference>
<evidence type="ECO:0000256" key="2">
    <source>
        <dbReference type="ARBA" id="ARBA00022729"/>
    </source>
</evidence>
<reference evidence="6 7" key="1">
    <citation type="submission" date="2017-10" db="EMBL/GenBank/DDBJ databases">
        <title>Nyctiphanis sp. nov., isolated from the stomach of the euphausiid Nyctiphanes simplex (Hansen, 1911) in the Gulf of California.</title>
        <authorList>
            <person name="Gomez-Gil B."/>
            <person name="Aguilar-Mendez M."/>
            <person name="Lopez-Cortes A."/>
            <person name="Gomez-Gutierrez J."/>
            <person name="Roque A."/>
            <person name="Lang E."/>
            <person name="Gonzalez-Castillo A."/>
        </authorList>
    </citation>
    <scope>NUCLEOTIDE SEQUENCE [LARGE SCALE GENOMIC DNA]</scope>
    <source>
        <strain evidence="6 7">CAIM 600</strain>
    </source>
</reference>
<evidence type="ECO:0000256" key="4">
    <source>
        <dbReference type="SAM" id="SignalP"/>
    </source>
</evidence>
<organism evidence="6 7">
    <name type="scientific">Veronia nyctiphanis</name>
    <dbReference type="NCBI Taxonomy" id="1278244"/>
    <lineage>
        <taxon>Bacteria</taxon>
        <taxon>Pseudomonadati</taxon>
        <taxon>Pseudomonadota</taxon>
        <taxon>Gammaproteobacteria</taxon>
        <taxon>Vibrionales</taxon>
        <taxon>Vibrionaceae</taxon>
        <taxon>Veronia</taxon>
    </lineage>
</organism>
<feature type="signal peptide" evidence="4">
    <location>
        <begin position="1"/>
        <end position="21"/>
    </location>
</feature>
<dbReference type="RefSeq" id="WP_129120609.1">
    <property type="nucleotide sequence ID" value="NZ_PEIB01000001.1"/>
</dbReference>
<protein>
    <submittedName>
        <fullName evidence="6">Porin</fullName>
    </submittedName>
</protein>
<comment type="caution">
    <text evidence="6">The sequence shown here is derived from an EMBL/GenBank/DDBJ whole genome shotgun (WGS) entry which is preliminary data.</text>
</comment>
<keyword evidence="2 4" id="KW-0732">Signal</keyword>
<gene>
    <name evidence="6" type="ORF">CS022_00280</name>
</gene>
<dbReference type="Proteomes" id="UP000290287">
    <property type="component" value="Unassembled WGS sequence"/>
</dbReference>
<evidence type="ECO:0000256" key="3">
    <source>
        <dbReference type="ARBA" id="ARBA00023136"/>
    </source>
</evidence>
<accession>A0A4Q0YTX9</accession>
<dbReference type="GO" id="GO:0015288">
    <property type="term" value="F:porin activity"/>
    <property type="evidence" value="ECO:0007669"/>
    <property type="project" value="InterPro"/>
</dbReference>
<dbReference type="OrthoDB" id="6213950at2"/>
<dbReference type="InterPro" id="IPR023614">
    <property type="entry name" value="Porin_dom_sf"/>
</dbReference>
<proteinExistence type="predicted"/>